<dbReference type="CDD" id="cd07731">
    <property type="entry name" value="ComA-like_MBL-fold"/>
    <property type="match status" value="1"/>
</dbReference>
<dbReference type="Proteomes" id="UP000610558">
    <property type="component" value="Unassembled WGS sequence"/>
</dbReference>
<evidence type="ECO:0000256" key="7">
    <source>
        <dbReference type="SAM" id="SignalP"/>
    </source>
</evidence>
<dbReference type="NCBIfam" id="TIGR00361">
    <property type="entry name" value="ComEC_Rec2"/>
    <property type="match status" value="1"/>
</dbReference>
<name>A0A927GW44_9GAMM</name>
<dbReference type="PANTHER" id="PTHR30619">
    <property type="entry name" value="DNA INTERNALIZATION/COMPETENCE PROTEIN COMEC/REC2"/>
    <property type="match status" value="1"/>
</dbReference>
<feature type="transmembrane region" description="Helical" evidence="6">
    <location>
        <begin position="268"/>
        <end position="290"/>
    </location>
</feature>
<dbReference type="AlphaFoldDB" id="A0A927GW44"/>
<dbReference type="InterPro" id="IPR004477">
    <property type="entry name" value="ComEC_N"/>
</dbReference>
<evidence type="ECO:0000256" key="4">
    <source>
        <dbReference type="ARBA" id="ARBA00022989"/>
    </source>
</evidence>
<evidence type="ECO:0000256" key="1">
    <source>
        <dbReference type="ARBA" id="ARBA00004651"/>
    </source>
</evidence>
<dbReference type="GO" id="GO:0005886">
    <property type="term" value="C:plasma membrane"/>
    <property type="evidence" value="ECO:0007669"/>
    <property type="project" value="UniProtKB-SubCell"/>
</dbReference>
<comment type="caution">
    <text evidence="9">The sequence shown here is derived from an EMBL/GenBank/DDBJ whole genome shotgun (WGS) entry which is preliminary data.</text>
</comment>
<dbReference type="SUPFAM" id="SSF56281">
    <property type="entry name" value="Metallo-hydrolase/oxidoreductase"/>
    <property type="match status" value="1"/>
</dbReference>
<reference evidence="9" key="1">
    <citation type="submission" date="2020-09" db="EMBL/GenBank/DDBJ databases">
        <authorList>
            <person name="Yoon J.-W."/>
        </authorList>
    </citation>
    <scope>NUCLEOTIDE SEQUENCE</scope>
    <source>
        <strain evidence="9">KMU-158</strain>
    </source>
</reference>
<dbReference type="RefSeq" id="WP_190764516.1">
    <property type="nucleotide sequence ID" value="NZ_JACXLD010000004.1"/>
</dbReference>
<keyword evidence="4 6" id="KW-1133">Transmembrane helix</keyword>
<dbReference type="Pfam" id="PF03772">
    <property type="entry name" value="Competence"/>
    <property type="match status" value="1"/>
</dbReference>
<feature type="chain" id="PRO_5036896751" evidence="7">
    <location>
        <begin position="29"/>
        <end position="824"/>
    </location>
</feature>
<evidence type="ECO:0000259" key="8">
    <source>
        <dbReference type="SMART" id="SM00849"/>
    </source>
</evidence>
<evidence type="ECO:0000256" key="6">
    <source>
        <dbReference type="SAM" id="Phobius"/>
    </source>
</evidence>
<dbReference type="InterPro" id="IPR001279">
    <property type="entry name" value="Metallo-B-lactamas"/>
</dbReference>
<feature type="domain" description="Metallo-beta-lactamase" evidence="8">
    <location>
        <begin position="547"/>
        <end position="756"/>
    </location>
</feature>
<dbReference type="PANTHER" id="PTHR30619:SF1">
    <property type="entry name" value="RECOMBINATION PROTEIN 2"/>
    <property type="match status" value="1"/>
</dbReference>
<evidence type="ECO:0000313" key="9">
    <source>
        <dbReference type="EMBL" id="MBD2859070.1"/>
    </source>
</evidence>
<accession>A0A927GW44</accession>
<dbReference type="Pfam" id="PF00753">
    <property type="entry name" value="Lactamase_B"/>
    <property type="match status" value="1"/>
</dbReference>
<dbReference type="InterPro" id="IPR052159">
    <property type="entry name" value="Competence_DNA_uptake"/>
</dbReference>
<evidence type="ECO:0000256" key="5">
    <source>
        <dbReference type="ARBA" id="ARBA00023136"/>
    </source>
</evidence>
<protein>
    <submittedName>
        <fullName evidence="9">DNA internalization-related competence protein ComEC/Rec2</fullName>
    </submittedName>
</protein>
<dbReference type="GO" id="GO:0030420">
    <property type="term" value="P:establishment of competence for transformation"/>
    <property type="evidence" value="ECO:0007669"/>
    <property type="project" value="InterPro"/>
</dbReference>
<gene>
    <name evidence="9" type="ORF">IB286_08600</name>
</gene>
<keyword evidence="3 6" id="KW-0812">Transmembrane</keyword>
<keyword evidence="5 6" id="KW-0472">Membrane</keyword>
<sequence>MTAFALAMCLTAYLPVLLPASWPLSAAAAVVLPCLFCKYGLCKYGFCKYGFCRENVRLSGSYYLSFICACLGAAYFSANAQQRLEQVWPESLAGQDVNAEVEIVSLPEALSGGRRGPQFRFDARLLEGQCFALPGTPESLFCPPGEPRLRLNSYLPQNFKPGGRYQLRLRLWPPDGRHSPGAFNYQRWLWASAYSATAYVPEFYTYLGQSTHARAKFMAWRQSLLTELQPLFELRSQEALIKALLFADRSGMSSQHWRVFSRTGTSHLMAISGMHLGMVFGWILLLARGLQLFSRGGSRWRWGSVLLAWLTTLVYAGMANFTLPTQRALIMLAVLTLGLASARFVPPWRGLSLALLLVLLLDPLASHSAGFILSFSAVAVLLLVFSSYRGRTQTSVFSHLLKAQLVLGVGLLPVSLAMNFWHSSVALPANMIAIPLMTFLILPLLLLSVLLFLILPSAGLVLMSGANWVLQGLMEILHAFSEFAPNWQPANGAWVIIGLLLVAFILLLPRGMPGRWLMPPLLLLLLFWPSREIKKERFEVTVLDVGQGLSVLVKTQYHALLYDVGPDFDSGFNSFDGIIWPYLRKAGVDDLDAVVLSHGDRDHAGSLSALLAQLPVAQIVSGEPLRIRSQLAEALPLVFTEVQNCHSVNQPISWTWDDVEFQFMSVAAQLSLTFENKGPKVKSNNRSCVLKISSSNGTALITGDIEKGVEEPLLAKFGSNLQSGLLIAPHHGSLTSSSEKFIAGVNPQLAVFSAARFNRYRHPRREVQARYCARGVQLASTGLQGSLRFESGPGGWRVADQGRRKKYFWQRQPEEMCVISQKGD</sequence>
<dbReference type="EMBL" id="JACXLD010000004">
    <property type="protein sequence ID" value="MBD2859070.1"/>
    <property type="molecule type" value="Genomic_DNA"/>
</dbReference>
<dbReference type="Gene3D" id="3.60.15.10">
    <property type="entry name" value="Ribonuclease Z/Hydroxyacylglutathione hydrolase-like"/>
    <property type="match status" value="1"/>
</dbReference>
<proteinExistence type="predicted"/>
<feature type="transmembrane region" description="Helical" evidence="6">
    <location>
        <begin position="400"/>
        <end position="420"/>
    </location>
</feature>
<evidence type="ECO:0000256" key="3">
    <source>
        <dbReference type="ARBA" id="ARBA00022692"/>
    </source>
</evidence>
<keyword evidence="2" id="KW-1003">Cell membrane</keyword>
<dbReference type="SMART" id="SM00849">
    <property type="entry name" value="Lactamase_B"/>
    <property type="match status" value="1"/>
</dbReference>
<feature type="transmembrane region" description="Helical" evidence="6">
    <location>
        <begin position="328"/>
        <end position="345"/>
    </location>
</feature>
<dbReference type="InterPro" id="IPR035681">
    <property type="entry name" value="ComA-like_MBL"/>
</dbReference>
<comment type="subcellular location">
    <subcellularLocation>
        <location evidence="1">Cell membrane</location>
        <topology evidence="1">Multi-pass membrane protein</topology>
    </subcellularLocation>
</comment>
<evidence type="ECO:0000313" key="10">
    <source>
        <dbReference type="Proteomes" id="UP000610558"/>
    </source>
</evidence>
<dbReference type="InterPro" id="IPR036866">
    <property type="entry name" value="RibonucZ/Hydroxyglut_hydro"/>
</dbReference>
<dbReference type="InterPro" id="IPR004797">
    <property type="entry name" value="Competence_ComEC/Rec2"/>
</dbReference>
<keyword evidence="7" id="KW-0732">Signal</keyword>
<feature type="transmembrane region" description="Helical" evidence="6">
    <location>
        <begin position="365"/>
        <end position="388"/>
    </location>
</feature>
<evidence type="ECO:0000256" key="2">
    <source>
        <dbReference type="ARBA" id="ARBA00022475"/>
    </source>
</evidence>
<feature type="transmembrane region" description="Helical" evidence="6">
    <location>
        <begin position="302"/>
        <end position="321"/>
    </location>
</feature>
<dbReference type="NCBIfam" id="TIGR00360">
    <property type="entry name" value="ComEC_N-term"/>
    <property type="match status" value="1"/>
</dbReference>
<feature type="transmembrane region" description="Helical" evidence="6">
    <location>
        <begin position="432"/>
        <end position="453"/>
    </location>
</feature>
<feature type="signal peptide" evidence="7">
    <location>
        <begin position="1"/>
        <end position="28"/>
    </location>
</feature>
<dbReference type="InterPro" id="IPR025405">
    <property type="entry name" value="DUF4131"/>
</dbReference>
<feature type="transmembrane region" description="Helical" evidence="6">
    <location>
        <begin position="492"/>
        <end position="509"/>
    </location>
</feature>
<keyword evidence="10" id="KW-1185">Reference proteome</keyword>
<dbReference type="Pfam" id="PF13567">
    <property type="entry name" value="DUF4131"/>
    <property type="match status" value="1"/>
</dbReference>
<organism evidence="9 10">
    <name type="scientific">Spongiibacter pelagi</name>
    <dbReference type="NCBI Taxonomy" id="2760804"/>
    <lineage>
        <taxon>Bacteria</taxon>
        <taxon>Pseudomonadati</taxon>
        <taxon>Pseudomonadota</taxon>
        <taxon>Gammaproteobacteria</taxon>
        <taxon>Cellvibrionales</taxon>
        <taxon>Spongiibacteraceae</taxon>
        <taxon>Spongiibacter</taxon>
    </lineage>
</organism>